<dbReference type="PANTHER" id="PTHR37816:SF3">
    <property type="entry name" value="MODULATES DNA TOPOLOGY"/>
    <property type="match status" value="1"/>
</dbReference>
<evidence type="ECO:0000313" key="2">
    <source>
        <dbReference type="Proteomes" id="UP000605427"/>
    </source>
</evidence>
<proteinExistence type="predicted"/>
<accession>A0ABQ1ZKA7</accession>
<gene>
    <name evidence="1" type="ORF">GCM10007362_02550</name>
</gene>
<dbReference type="NCBIfam" id="NF005994">
    <property type="entry name" value="PRK08118.1"/>
    <property type="match status" value="1"/>
</dbReference>
<dbReference type="RefSeq" id="WP_172237934.1">
    <property type="nucleotide sequence ID" value="NZ_BMDD01000001.1"/>
</dbReference>
<reference evidence="2" key="1">
    <citation type="journal article" date="2019" name="Int. J. Syst. Evol. Microbiol.">
        <title>The Global Catalogue of Microorganisms (GCM) 10K type strain sequencing project: providing services to taxonomists for standard genome sequencing and annotation.</title>
        <authorList>
            <consortium name="The Broad Institute Genomics Platform"/>
            <consortium name="The Broad Institute Genome Sequencing Center for Infectious Disease"/>
            <person name="Wu L."/>
            <person name="Ma J."/>
        </authorList>
    </citation>
    <scope>NUCLEOTIDE SEQUENCE [LARGE SCALE GENOMIC DNA]</scope>
    <source>
        <strain evidence="2">CCM 8702</strain>
    </source>
</reference>
<dbReference type="EMBL" id="BMDD01000001">
    <property type="protein sequence ID" value="GGH68489.1"/>
    <property type="molecule type" value="Genomic_DNA"/>
</dbReference>
<dbReference type="InterPro" id="IPR052922">
    <property type="entry name" value="Cytidylate_Kinase-2"/>
</dbReference>
<protein>
    <submittedName>
        <fullName evidence="1">Topology modulation protein</fullName>
    </submittedName>
</protein>
<name>A0ABQ1ZKA7_9BACL</name>
<dbReference type="SUPFAM" id="SSF52540">
    <property type="entry name" value="P-loop containing nucleoside triphosphate hydrolases"/>
    <property type="match status" value="1"/>
</dbReference>
<dbReference type="InterPro" id="IPR027417">
    <property type="entry name" value="P-loop_NTPase"/>
</dbReference>
<sequence length="174" mass="20315">MRKIAVIGSPGSGKSVFSRKLGESLGLPVIHLDRHYWHDGWTPTPQREWDEFLRETVGGQAWIIDGNYTRTLDIRLEAADTVIFLDMPRLLCMYRIVKRRFMYRSKSRPDLNEGCEEKLDADFVKWVWNYRAEVRPKVLEAISAHGENKRTILLGSRKQVRTFLQAEGSRIHMK</sequence>
<dbReference type="Proteomes" id="UP000605427">
    <property type="component" value="Unassembled WGS sequence"/>
</dbReference>
<evidence type="ECO:0000313" key="1">
    <source>
        <dbReference type="EMBL" id="GGH68489.1"/>
    </source>
</evidence>
<dbReference type="PANTHER" id="PTHR37816">
    <property type="entry name" value="YALI0E33011P"/>
    <property type="match status" value="1"/>
</dbReference>
<comment type="caution">
    <text evidence="1">The sequence shown here is derived from an EMBL/GenBank/DDBJ whole genome shotgun (WGS) entry which is preliminary data.</text>
</comment>
<keyword evidence="2" id="KW-1185">Reference proteome</keyword>
<dbReference type="Gene3D" id="3.40.50.300">
    <property type="entry name" value="P-loop containing nucleotide triphosphate hydrolases"/>
    <property type="match status" value="1"/>
</dbReference>
<organism evidence="1 2">
    <name type="scientific">Saccharibacillus endophyticus</name>
    <dbReference type="NCBI Taxonomy" id="2060666"/>
    <lineage>
        <taxon>Bacteria</taxon>
        <taxon>Bacillati</taxon>
        <taxon>Bacillota</taxon>
        <taxon>Bacilli</taxon>
        <taxon>Bacillales</taxon>
        <taxon>Paenibacillaceae</taxon>
        <taxon>Saccharibacillus</taxon>
    </lineage>
</organism>